<dbReference type="SUPFAM" id="SSF46689">
    <property type="entry name" value="Homeodomain-like"/>
    <property type="match status" value="1"/>
</dbReference>
<dbReference type="SMART" id="SM00342">
    <property type="entry name" value="HTH_ARAC"/>
    <property type="match status" value="1"/>
</dbReference>
<sequence>MKKALSGPLKDVRFHNPRLSGVGVEVMTLGELRQRAGHALGAAERVDFHLLLLVQSGHASHMVDFVEFGLRPGTVLLVRPGQVHQWRMTSALQGHLMLFKAEALVPSIAQPQPDMRLLALDEWPTASQPSRSLFAAAAADAGRLAGDIAGFAGRDIESAIIRHGLMALLLRLACERVRQAGDRALPREAGMYRLFVRELEANFHKRLSVLDYARRLGYSESTLSRACLAAAGHTAKQALDLRIALEAKRLLVHSDETVVQIGHRLGFSEPTNFVKFFKRLAGVTPLEFRAAAHLRPAP</sequence>
<dbReference type="InterPro" id="IPR009057">
    <property type="entry name" value="Homeodomain-like_sf"/>
</dbReference>
<gene>
    <name evidence="6" type="ORF">MMF98_16605</name>
</gene>
<dbReference type="Gene3D" id="1.10.10.60">
    <property type="entry name" value="Homeodomain-like"/>
    <property type="match status" value="1"/>
</dbReference>
<accession>A0A9X2APF6</accession>
<evidence type="ECO:0000259" key="5">
    <source>
        <dbReference type="PROSITE" id="PS01124"/>
    </source>
</evidence>
<keyword evidence="3" id="KW-0010">Activator</keyword>
<protein>
    <submittedName>
        <fullName evidence="6">AraC family transcriptional regulator</fullName>
    </submittedName>
</protein>
<dbReference type="PRINTS" id="PR00032">
    <property type="entry name" value="HTHARAC"/>
</dbReference>
<dbReference type="Pfam" id="PF02311">
    <property type="entry name" value="AraC_binding"/>
    <property type="match status" value="1"/>
</dbReference>
<evidence type="ECO:0000313" key="6">
    <source>
        <dbReference type="EMBL" id="MCJ0764840.1"/>
    </source>
</evidence>
<name>A0A9X2APF6_9BURK</name>
<evidence type="ECO:0000313" key="7">
    <source>
        <dbReference type="Proteomes" id="UP001139447"/>
    </source>
</evidence>
<reference evidence="6" key="1">
    <citation type="submission" date="2022-03" db="EMBL/GenBank/DDBJ databases">
        <authorList>
            <person name="Woo C.Y."/>
        </authorList>
    </citation>
    <scope>NUCLEOTIDE SEQUENCE</scope>
    <source>
        <strain evidence="6">CYS-02</strain>
    </source>
</reference>
<dbReference type="PANTHER" id="PTHR43280">
    <property type="entry name" value="ARAC-FAMILY TRANSCRIPTIONAL REGULATOR"/>
    <property type="match status" value="1"/>
</dbReference>
<evidence type="ECO:0000256" key="1">
    <source>
        <dbReference type="ARBA" id="ARBA00023015"/>
    </source>
</evidence>
<dbReference type="InterPro" id="IPR003313">
    <property type="entry name" value="AraC-bd"/>
</dbReference>
<keyword evidence="1" id="KW-0805">Transcription regulation</keyword>
<feature type="domain" description="HTH araC/xylS-type" evidence="5">
    <location>
        <begin position="193"/>
        <end position="291"/>
    </location>
</feature>
<organism evidence="6 7">
    <name type="scientific">Variovorax terrae</name>
    <dbReference type="NCBI Taxonomy" id="2923278"/>
    <lineage>
        <taxon>Bacteria</taxon>
        <taxon>Pseudomonadati</taxon>
        <taxon>Pseudomonadota</taxon>
        <taxon>Betaproteobacteria</taxon>
        <taxon>Burkholderiales</taxon>
        <taxon>Comamonadaceae</taxon>
        <taxon>Variovorax</taxon>
    </lineage>
</organism>
<dbReference type="PROSITE" id="PS01124">
    <property type="entry name" value="HTH_ARAC_FAMILY_2"/>
    <property type="match status" value="1"/>
</dbReference>
<keyword evidence="2" id="KW-0238">DNA-binding</keyword>
<comment type="caution">
    <text evidence="6">The sequence shown here is derived from an EMBL/GenBank/DDBJ whole genome shotgun (WGS) entry which is preliminary data.</text>
</comment>
<evidence type="ECO:0000256" key="4">
    <source>
        <dbReference type="ARBA" id="ARBA00023163"/>
    </source>
</evidence>
<dbReference type="InterPro" id="IPR020449">
    <property type="entry name" value="Tscrpt_reg_AraC-type_HTH"/>
</dbReference>
<dbReference type="PANTHER" id="PTHR43280:SF32">
    <property type="entry name" value="TRANSCRIPTIONAL REGULATORY PROTEIN"/>
    <property type="match status" value="1"/>
</dbReference>
<dbReference type="EMBL" id="JALGBI010000002">
    <property type="protein sequence ID" value="MCJ0764840.1"/>
    <property type="molecule type" value="Genomic_DNA"/>
</dbReference>
<dbReference type="SUPFAM" id="SSF51215">
    <property type="entry name" value="Regulatory protein AraC"/>
    <property type="match status" value="1"/>
</dbReference>
<dbReference type="GO" id="GO:0043565">
    <property type="term" value="F:sequence-specific DNA binding"/>
    <property type="evidence" value="ECO:0007669"/>
    <property type="project" value="InterPro"/>
</dbReference>
<evidence type="ECO:0000256" key="2">
    <source>
        <dbReference type="ARBA" id="ARBA00023125"/>
    </source>
</evidence>
<evidence type="ECO:0000256" key="3">
    <source>
        <dbReference type="ARBA" id="ARBA00023159"/>
    </source>
</evidence>
<dbReference type="Proteomes" id="UP001139447">
    <property type="component" value="Unassembled WGS sequence"/>
</dbReference>
<dbReference type="InterPro" id="IPR037923">
    <property type="entry name" value="HTH-like"/>
</dbReference>
<keyword evidence="4" id="KW-0804">Transcription</keyword>
<dbReference type="RefSeq" id="WP_243307793.1">
    <property type="nucleotide sequence ID" value="NZ_JALGBI010000002.1"/>
</dbReference>
<dbReference type="InterPro" id="IPR018060">
    <property type="entry name" value="HTH_AraC"/>
</dbReference>
<dbReference type="GO" id="GO:0003700">
    <property type="term" value="F:DNA-binding transcription factor activity"/>
    <property type="evidence" value="ECO:0007669"/>
    <property type="project" value="InterPro"/>
</dbReference>
<dbReference type="Pfam" id="PF12833">
    <property type="entry name" value="HTH_18"/>
    <property type="match status" value="1"/>
</dbReference>
<proteinExistence type="predicted"/>
<keyword evidence="7" id="KW-1185">Reference proteome</keyword>
<dbReference type="AlphaFoldDB" id="A0A9X2APF6"/>